<dbReference type="Proteomes" id="UP001144205">
    <property type="component" value="Unassembled WGS sequence"/>
</dbReference>
<accession>A0ABQ5LT58</accession>
<protein>
    <submittedName>
        <fullName evidence="1">Uncharacterized protein</fullName>
    </submittedName>
</protein>
<evidence type="ECO:0000313" key="2">
    <source>
        <dbReference type="Proteomes" id="UP001144205"/>
    </source>
</evidence>
<name>A0ABQ5LT58_9RHOB</name>
<evidence type="ECO:0000313" key="1">
    <source>
        <dbReference type="EMBL" id="GKY88104.1"/>
    </source>
</evidence>
<gene>
    <name evidence="1" type="ORF">STA1M1_19730</name>
</gene>
<proteinExistence type="predicted"/>
<comment type="caution">
    <text evidence="1">The sequence shown here is derived from an EMBL/GenBank/DDBJ whole genome shotgun (WGS) entry which is preliminary data.</text>
</comment>
<sequence length="100" mass="10662">MEVVRVVLEAAKGGDMVACGHVLARIAPALRSKSQTVEFDFDPEPPIAKQIESVLAAVAAGQVPPDVGQMIIGSIGTLSSVRKEEELEARIIQLEAKEVR</sequence>
<dbReference type="EMBL" id="BROH01000005">
    <property type="protein sequence ID" value="GKY88104.1"/>
    <property type="molecule type" value="Genomic_DNA"/>
</dbReference>
<keyword evidence="2" id="KW-1185">Reference proteome</keyword>
<reference evidence="1" key="1">
    <citation type="journal article" date="2023" name="Int. J. Syst. Evol. Microbiol.">
        <title>Sinisalibacter aestuarii sp. nov., isolated from estuarine sediment of the Arakawa River.</title>
        <authorList>
            <person name="Arafat S.T."/>
            <person name="Hirano S."/>
            <person name="Sato A."/>
            <person name="Takeuchi K."/>
            <person name="Yasuda T."/>
            <person name="Terahara T."/>
            <person name="Hamada M."/>
            <person name="Kobayashi T."/>
        </authorList>
    </citation>
    <scope>NUCLEOTIDE SEQUENCE</scope>
    <source>
        <strain evidence="1">B-399</strain>
    </source>
</reference>
<organism evidence="1 2">
    <name type="scientific">Sinisalibacter aestuarii</name>
    <dbReference type="NCBI Taxonomy" id="2949426"/>
    <lineage>
        <taxon>Bacteria</taxon>
        <taxon>Pseudomonadati</taxon>
        <taxon>Pseudomonadota</taxon>
        <taxon>Alphaproteobacteria</taxon>
        <taxon>Rhodobacterales</taxon>
        <taxon>Roseobacteraceae</taxon>
        <taxon>Sinisalibacter</taxon>
    </lineage>
</organism>